<feature type="region of interest" description="Disordered" evidence="1">
    <location>
        <begin position="394"/>
        <end position="414"/>
    </location>
</feature>
<name>W7J0Z8_9PSEU</name>
<accession>W7J0Z8</accession>
<gene>
    <name evidence="3" type="ORF">UO65_4917</name>
</gene>
<dbReference type="OrthoDB" id="4293235at2"/>
<dbReference type="InterPro" id="IPR051704">
    <property type="entry name" value="FAD_aromatic-hydroxylase"/>
</dbReference>
<evidence type="ECO:0000259" key="2">
    <source>
        <dbReference type="Pfam" id="PF01494"/>
    </source>
</evidence>
<dbReference type="Gene3D" id="3.30.9.10">
    <property type="entry name" value="D-Amino Acid Oxidase, subunit A, domain 2"/>
    <property type="match status" value="1"/>
</dbReference>
<dbReference type="Proteomes" id="UP000019277">
    <property type="component" value="Unassembled WGS sequence"/>
</dbReference>
<dbReference type="RefSeq" id="WP_052021707.1">
    <property type="nucleotide sequence ID" value="NZ_AYXG01000185.1"/>
</dbReference>
<reference evidence="3 4" key="1">
    <citation type="journal article" date="2014" name="Genome Announc.">
        <title>Draft Genome Sequence of the Antitrypanosomally Active Sponge-Associated Bacterium Actinokineospora sp. Strain EG49.</title>
        <authorList>
            <person name="Harjes J."/>
            <person name="Ryu T."/>
            <person name="Abdelmohsen U.R."/>
            <person name="Moitinho-Silva L."/>
            <person name="Horn H."/>
            <person name="Ravasi T."/>
            <person name="Hentschel U."/>
        </authorList>
    </citation>
    <scope>NUCLEOTIDE SEQUENCE [LARGE SCALE GENOMIC DNA]</scope>
    <source>
        <strain evidence="3 4">EG49</strain>
    </source>
</reference>
<comment type="caution">
    <text evidence="3">The sequence shown here is derived from an EMBL/GenBank/DDBJ whole genome shotgun (WGS) entry which is preliminary data.</text>
</comment>
<feature type="domain" description="FAD-binding" evidence="2">
    <location>
        <begin position="6"/>
        <end position="335"/>
    </location>
</feature>
<dbReference type="PATRIC" id="fig|909613.9.peg.4915"/>
<dbReference type="PANTHER" id="PTHR46865">
    <property type="entry name" value="OXIDOREDUCTASE-RELATED"/>
    <property type="match status" value="1"/>
</dbReference>
<keyword evidence="4" id="KW-1185">Reference proteome</keyword>
<protein>
    <submittedName>
        <fullName evidence="3">Oxidoreductase</fullName>
    </submittedName>
</protein>
<dbReference type="SUPFAM" id="SSF51905">
    <property type="entry name" value="FAD/NAD(P)-binding domain"/>
    <property type="match status" value="1"/>
</dbReference>
<dbReference type="Pfam" id="PF01494">
    <property type="entry name" value="FAD_binding_3"/>
    <property type="match status" value="1"/>
</dbReference>
<dbReference type="PRINTS" id="PR00420">
    <property type="entry name" value="RNGMNOXGNASE"/>
</dbReference>
<dbReference type="AlphaFoldDB" id="W7J0Z8"/>
<dbReference type="InterPro" id="IPR036188">
    <property type="entry name" value="FAD/NAD-bd_sf"/>
</dbReference>
<dbReference type="eggNOG" id="COG0654">
    <property type="taxonomic scope" value="Bacteria"/>
</dbReference>
<dbReference type="Gene3D" id="3.50.50.60">
    <property type="entry name" value="FAD/NAD(P)-binding domain"/>
    <property type="match status" value="1"/>
</dbReference>
<dbReference type="GO" id="GO:0071949">
    <property type="term" value="F:FAD binding"/>
    <property type="evidence" value="ECO:0007669"/>
    <property type="project" value="InterPro"/>
</dbReference>
<evidence type="ECO:0000313" key="4">
    <source>
        <dbReference type="Proteomes" id="UP000019277"/>
    </source>
</evidence>
<proteinExistence type="predicted"/>
<sequence length="414" mass="45144">MSAPSILISGASIAGPALAYWLRAAGWRTTVVERFDGLREAGHNIDVRGAAREVVRRMGIEDTLFASATGEQGTEFLDAGGRSIAVFPRATSETGGATAELEILRGELSRVIHEATPPGTEYLFGDSITDLDDRGDRVEVTFREGPRRSFDVVVVAEGLTSRTRSLVMPRADIRHLGLYMAFLTIPRTDEDNDFWRWFHAPGQRQVITRPDNLGTTRALLAFMTNLRGLENLDQRAQTELLRRTFADVGWAAPRILDALDDAPYHFDAIGQVRLPTWSRGRVGLVGDAAHCASPLSGMGTSLALVGAYVLAAELATAPDHTRAFARYEHRMRPYVEGAQDLGPGTPRLAFPRTRAGIRVLHTAVKAAASAPARRLAMLDRFAAPPADKIELPDFFPGGTHRHAAAPGCRPVRRP</sequence>
<organism evidence="3 4">
    <name type="scientific">Actinokineospora spheciospongiae</name>
    <dbReference type="NCBI Taxonomy" id="909613"/>
    <lineage>
        <taxon>Bacteria</taxon>
        <taxon>Bacillati</taxon>
        <taxon>Actinomycetota</taxon>
        <taxon>Actinomycetes</taxon>
        <taxon>Pseudonocardiales</taxon>
        <taxon>Pseudonocardiaceae</taxon>
        <taxon>Actinokineospora</taxon>
    </lineage>
</organism>
<evidence type="ECO:0000313" key="3">
    <source>
        <dbReference type="EMBL" id="EWC59774.1"/>
    </source>
</evidence>
<dbReference type="STRING" id="909613.UO65_4917"/>
<dbReference type="PANTHER" id="PTHR46865:SF2">
    <property type="entry name" value="MONOOXYGENASE"/>
    <property type="match status" value="1"/>
</dbReference>
<dbReference type="EMBL" id="AYXG01000185">
    <property type="protein sequence ID" value="EWC59774.1"/>
    <property type="molecule type" value="Genomic_DNA"/>
</dbReference>
<dbReference type="InterPro" id="IPR002938">
    <property type="entry name" value="FAD-bd"/>
</dbReference>
<evidence type="ECO:0000256" key="1">
    <source>
        <dbReference type="SAM" id="MobiDB-lite"/>
    </source>
</evidence>